<protein>
    <submittedName>
        <fullName evidence="1">Uncharacterized protein</fullName>
    </submittedName>
</protein>
<evidence type="ECO:0000313" key="1">
    <source>
        <dbReference type="EMBL" id="WOJ92098.1"/>
    </source>
</evidence>
<dbReference type="RefSeq" id="WP_407346674.1">
    <property type="nucleotide sequence ID" value="NZ_CP136864.1"/>
</dbReference>
<keyword evidence="2" id="KW-1185">Reference proteome</keyword>
<evidence type="ECO:0000313" key="2">
    <source>
        <dbReference type="Proteomes" id="UP001626537"/>
    </source>
</evidence>
<dbReference type="EMBL" id="CP136864">
    <property type="protein sequence ID" value="WOJ92098.1"/>
    <property type="molecule type" value="Genomic_DNA"/>
</dbReference>
<accession>A0ABZ0HXY3</accession>
<reference evidence="1 2" key="1">
    <citation type="submission" date="2023-10" db="EMBL/GenBank/DDBJ databases">
        <title>Two novel species belonging to the OM43/NOR5 clade.</title>
        <authorList>
            <person name="Park M."/>
        </authorList>
    </citation>
    <scope>NUCLEOTIDE SEQUENCE [LARGE SCALE GENOMIC DNA]</scope>
    <source>
        <strain evidence="1 2">IMCC43200</strain>
    </source>
</reference>
<sequence length="142" mass="16467">MMSPERLEELLETYGSREERWPEDQRSEMRACLDAFPQLQRQLFEARDLDLMLDSYCPEDIDLQQRILDALPVSVADRLLNWLLPEVPGLWWRPAMAAALPMLLGLAIGMESQSLASIDVMTDWEEQERSLLLPLTGADWYE</sequence>
<gene>
    <name evidence="1" type="ORF">R0135_09895</name>
</gene>
<dbReference type="Proteomes" id="UP001626537">
    <property type="component" value="Chromosome"/>
</dbReference>
<proteinExistence type="predicted"/>
<name>A0ABZ0HXY3_9GAMM</name>
<organism evidence="1 2">
    <name type="scientific">Congregibacter variabilis</name>
    <dbReference type="NCBI Taxonomy" id="3081200"/>
    <lineage>
        <taxon>Bacteria</taxon>
        <taxon>Pseudomonadati</taxon>
        <taxon>Pseudomonadota</taxon>
        <taxon>Gammaproteobacteria</taxon>
        <taxon>Cellvibrionales</taxon>
        <taxon>Halieaceae</taxon>
        <taxon>Congregibacter</taxon>
    </lineage>
</organism>